<evidence type="ECO:0000256" key="5">
    <source>
        <dbReference type="ARBA" id="ARBA00023002"/>
    </source>
</evidence>
<dbReference type="HAMAP" id="MF_00150">
    <property type="entry name" value="ArgC_type1"/>
    <property type="match status" value="1"/>
</dbReference>
<dbReference type="InterPro" id="IPR000534">
    <property type="entry name" value="Semialdehyde_DH_NAD-bd"/>
</dbReference>
<dbReference type="NCBIfam" id="TIGR01850">
    <property type="entry name" value="argC"/>
    <property type="match status" value="1"/>
</dbReference>
<comment type="catalytic activity">
    <reaction evidence="6 7">
        <text>N-acetyl-L-glutamate 5-semialdehyde + phosphate + NADP(+) = N-acetyl-L-glutamyl 5-phosphate + NADPH + H(+)</text>
        <dbReference type="Rhea" id="RHEA:21588"/>
        <dbReference type="ChEBI" id="CHEBI:15378"/>
        <dbReference type="ChEBI" id="CHEBI:29123"/>
        <dbReference type="ChEBI" id="CHEBI:43474"/>
        <dbReference type="ChEBI" id="CHEBI:57783"/>
        <dbReference type="ChEBI" id="CHEBI:57936"/>
        <dbReference type="ChEBI" id="CHEBI:58349"/>
        <dbReference type="EC" id="1.2.1.38"/>
    </reaction>
</comment>
<comment type="similarity">
    <text evidence="7">Belongs to the NAGSA dehydrogenase family. Type 1 subfamily.</text>
</comment>
<dbReference type="GO" id="GO:0005737">
    <property type="term" value="C:cytoplasm"/>
    <property type="evidence" value="ECO:0007669"/>
    <property type="project" value="UniProtKB-SubCell"/>
</dbReference>
<dbReference type="CDD" id="cd17895">
    <property type="entry name" value="AGPR_1_N"/>
    <property type="match status" value="1"/>
</dbReference>
<dbReference type="eggNOG" id="COG0002">
    <property type="taxonomic scope" value="Bacteria"/>
</dbReference>
<name>Q2INI3_ANADE</name>
<dbReference type="Gene3D" id="3.30.360.10">
    <property type="entry name" value="Dihydrodipicolinate Reductase, domain 2"/>
    <property type="match status" value="1"/>
</dbReference>
<dbReference type="GO" id="GO:0070401">
    <property type="term" value="F:NADP+ binding"/>
    <property type="evidence" value="ECO:0007669"/>
    <property type="project" value="InterPro"/>
</dbReference>
<dbReference type="RefSeq" id="WP_011419647.1">
    <property type="nucleotide sequence ID" value="NC_007760.1"/>
</dbReference>
<dbReference type="EC" id="1.2.1.38" evidence="7"/>
<dbReference type="HOGENOM" id="CLU_006384_0_1_7"/>
<evidence type="ECO:0000256" key="6">
    <source>
        <dbReference type="ARBA" id="ARBA00050557"/>
    </source>
</evidence>
<evidence type="ECO:0000259" key="8">
    <source>
        <dbReference type="SMART" id="SM00859"/>
    </source>
</evidence>
<dbReference type="SUPFAM" id="SSF55347">
    <property type="entry name" value="Glyceraldehyde-3-phosphate dehydrogenase-like, C-terminal domain"/>
    <property type="match status" value="1"/>
</dbReference>
<evidence type="ECO:0000313" key="9">
    <source>
        <dbReference type="EMBL" id="ABC80364.1"/>
    </source>
</evidence>
<keyword evidence="3 7" id="KW-0028">Amino-acid biosynthesis</keyword>
<keyword evidence="2 7" id="KW-0055">Arginine biosynthesis</keyword>
<dbReference type="SMART" id="SM00859">
    <property type="entry name" value="Semialdhyde_dh"/>
    <property type="match status" value="1"/>
</dbReference>
<keyword evidence="7" id="KW-0963">Cytoplasm</keyword>
<reference evidence="9" key="1">
    <citation type="submission" date="2006-01" db="EMBL/GenBank/DDBJ databases">
        <title>Complete sequence of Anaeromyxobacter dehalogenans 2CP-C.</title>
        <authorList>
            <consortium name="US DOE Joint Genome Institute"/>
            <person name="Copeland A."/>
            <person name="Lucas S."/>
            <person name="Lapidus A."/>
            <person name="Barry K."/>
            <person name="Detter J.C."/>
            <person name="Glavina T."/>
            <person name="Hammon N."/>
            <person name="Israni S."/>
            <person name="Pitluck S."/>
            <person name="Brettin T."/>
            <person name="Bruce D."/>
            <person name="Han C."/>
            <person name="Tapia R."/>
            <person name="Gilna P."/>
            <person name="Kiss H."/>
            <person name="Schmutz J."/>
            <person name="Larimer F."/>
            <person name="Land M."/>
            <person name="Kyrpides N."/>
            <person name="Anderson I."/>
            <person name="Sanford R.A."/>
            <person name="Ritalahti K.M."/>
            <person name="Thomas H.S."/>
            <person name="Kirby J.R."/>
            <person name="Zhulin I.B."/>
            <person name="Loeffler F.E."/>
            <person name="Richardson P."/>
        </authorList>
    </citation>
    <scope>NUCLEOTIDE SEQUENCE</scope>
    <source>
        <strain evidence="9">2CP-C</strain>
    </source>
</reference>
<dbReference type="Gene3D" id="3.40.50.720">
    <property type="entry name" value="NAD(P)-binding Rossmann-like Domain"/>
    <property type="match status" value="1"/>
</dbReference>
<dbReference type="Proteomes" id="UP000001935">
    <property type="component" value="Chromosome"/>
</dbReference>
<dbReference type="Pfam" id="PF01118">
    <property type="entry name" value="Semialdhyde_dh"/>
    <property type="match status" value="1"/>
</dbReference>
<keyword evidence="4 7" id="KW-0521">NADP</keyword>
<comment type="subcellular location">
    <subcellularLocation>
        <location evidence="7">Cytoplasm</location>
    </subcellularLocation>
</comment>
<dbReference type="UniPathway" id="UPA00068">
    <property type="reaction ID" value="UER00108"/>
</dbReference>
<dbReference type="KEGG" id="ade:Adeh_0588"/>
<dbReference type="GO" id="GO:0051287">
    <property type="term" value="F:NAD binding"/>
    <property type="evidence" value="ECO:0007669"/>
    <property type="project" value="InterPro"/>
</dbReference>
<dbReference type="InterPro" id="IPR050085">
    <property type="entry name" value="AGPR"/>
</dbReference>
<dbReference type="InterPro" id="IPR000706">
    <property type="entry name" value="AGPR_type-1"/>
</dbReference>
<evidence type="ECO:0000313" key="10">
    <source>
        <dbReference type="Proteomes" id="UP000001935"/>
    </source>
</evidence>
<dbReference type="InterPro" id="IPR036291">
    <property type="entry name" value="NAD(P)-bd_dom_sf"/>
</dbReference>
<dbReference type="OrthoDB" id="9801289at2"/>
<keyword evidence="5 7" id="KW-0560">Oxidoreductase</keyword>
<dbReference type="CDD" id="cd23934">
    <property type="entry name" value="AGPR_1_C"/>
    <property type="match status" value="1"/>
</dbReference>
<gene>
    <name evidence="7" type="primary">argC</name>
    <name evidence="9" type="ordered locus">Adeh_0588</name>
</gene>
<sequence>MHSHSAAVIGASGYSGLELTRLLARHPHARLTSIYSDRWSGERAGARLPLPGPAASLAYLPLAEGEAADADVVFLATPAEVSAELVPRLLARGAKLVVDLSGAFRLTDPAAYPAWYGFTHPAPELLAEARYGCPELGREALAGARLVTNPGCYATTIALALAPLVRSGVASPDGIAVTGLSGVSGAGRKSSEDYSFVEVSDDLRAYRLGRHQHVPEIEQTVARHAGACGPISFSPVLVPIRRGILATAVLRPAPGATQADVAAALERAYGDEPFVSVRAPDRVMVKDVVHTNRCHVGAALDPRAGALVAVSAIDNLVKGAAGQAVQSMNVALGWPEAAGLDLLGG</sequence>
<comment type="pathway">
    <text evidence="1 7">Amino-acid biosynthesis; L-arginine biosynthesis; N(2)-acetyl-L-ornithine from L-glutamate: step 3/4.</text>
</comment>
<feature type="domain" description="Semialdehyde dehydrogenase NAD-binding" evidence="8">
    <location>
        <begin position="5"/>
        <end position="144"/>
    </location>
</feature>
<dbReference type="AlphaFoldDB" id="Q2INI3"/>
<dbReference type="InterPro" id="IPR058924">
    <property type="entry name" value="AGPR_dimerisation_dom"/>
</dbReference>
<proteinExistence type="inferred from homology"/>
<evidence type="ECO:0000256" key="7">
    <source>
        <dbReference type="HAMAP-Rule" id="MF_00150"/>
    </source>
</evidence>
<protein>
    <recommendedName>
        <fullName evidence="7">N-acetyl-gamma-glutamyl-phosphate reductase</fullName>
        <shortName evidence="7">AGPR</shortName>
        <ecNumber evidence="7">1.2.1.38</ecNumber>
    </recommendedName>
    <alternativeName>
        <fullName evidence="7">N-acetyl-glutamate semialdehyde dehydrogenase</fullName>
        <shortName evidence="7">NAGSA dehydrogenase</shortName>
    </alternativeName>
</protein>
<organism evidence="9 10">
    <name type="scientific">Anaeromyxobacter dehalogenans (strain 2CP-C)</name>
    <dbReference type="NCBI Taxonomy" id="290397"/>
    <lineage>
        <taxon>Bacteria</taxon>
        <taxon>Pseudomonadati</taxon>
        <taxon>Myxococcota</taxon>
        <taxon>Myxococcia</taxon>
        <taxon>Myxococcales</taxon>
        <taxon>Cystobacterineae</taxon>
        <taxon>Anaeromyxobacteraceae</taxon>
        <taxon>Anaeromyxobacter</taxon>
    </lineage>
</organism>
<dbReference type="PANTHER" id="PTHR32338:SF10">
    <property type="entry name" value="N-ACETYL-GAMMA-GLUTAMYL-PHOSPHATE REDUCTASE, CHLOROPLASTIC-RELATED"/>
    <property type="match status" value="1"/>
</dbReference>
<dbReference type="PANTHER" id="PTHR32338">
    <property type="entry name" value="N-ACETYL-GAMMA-GLUTAMYL-PHOSPHATE REDUCTASE, CHLOROPLASTIC-RELATED-RELATED"/>
    <property type="match status" value="1"/>
</dbReference>
<dbReference type="GO" id="GO:0006526">
    <property type="term" value="P:L-arginine biosynthetic process"/>
    <property type="evidence" value="ECO:0007669"/>
    <property type="project" value="UniProtKB-UniRule"/>
</dbReference>
<accession>Q2INI3</accession>
<evidence type="ECO:0000256" key="2">
    <source>
        <dbReference type="ARBA" id="ARBA00022571"/>
    </source>
</evidence>
<dbReference type="EMBL" id="CP000251">
    <property type="protein sequence ID" value="ABC80364.1"/>
    <property type="molecule type" value="Genomic_DNA"/>
</dbReference>
<evidence type="ECO:0000256" key="4">
    <source>
        <dbReference type="ARBA" id="ARBA00022857"/>
    </source>
</evidence>
<evidence type="ECO:0000256" key="1">
    <source>
        <dbReference type="ARBA" id="ARBA00004862"/>
    </source>
</evidence>
<feature type="active site" evidence="7">
    <location>
        <position position="152"/>
    </location>
</feature>
<dbReference type="Pfam" id="PF22698">
    <property type="entry name" value="Semialdhyde_dhC_1"/>
    <property type="match status" value="1"/>
</dbReference>
<comment type="function">
    <text evidence="7">Catalyzes the NADPH-dependent reduction of N-acetyl-5-glutamyl phosphate to yield N-acetyl-L-glutamate 5-semialdehyde.</text>
</comment>
<evidence type="ECO:0000256" key="3">
    <source>
        <dbReference type="ARBA" id="ARBA00022605"/>
    </source>
</evidence>
<dbReference type="GO" id="GO:0003942">
    <property type="term" value="F:N-acetyl-gamma-glutamyl-phosphate reductase activity"/>
    <property type="evidence" value="ECO:0007669"/>
    <property type="project" value="UniProtKB-UniRule"/>
</dbReference>
<dbReference type="SUPFAM" id="SSF51735">
    <property type="entry name" value="NAD(P)-binding Rossmann-fold domains"/>
    <property type="match status" value="1"/>
</dbReference>
<dbReference type="FunFam" id="3.30.360.10:FF:000014">
    <property type="entry name" value="N-acetyl-gamma-glutamyl-phosphate reductase"/>
    <property type="match status" value="1"/>
</dbReference>
<dbReference type="STRING" id="290397.Adeh_0588"/>